<name>A0A183E019_9BILA</name>
<organism evidence="3">
    <name type="scientific">Gongylonema pulchrum</name>
    <dbReference type="NCBI Taxonomy" id="637853"/>
    <lineage>
        <taxon>Eukaryota</taxon>
        <taxon>Metazoa</taxon>
        <taxon>Ecdysozoa</taxon>
        <taxon>Nematoda</taxon>
        <taxon>Chromadorea</taxon>
        <taxon>Rhabditida</taxon>
        <taxon>Spirurina</taxon>
        <taxon>Spiruromorpha</taxon>
        <taxon>Spiruroidea</taxon>
        <taxon>Gongylonematidae</taxon>
        <taxon>Gongylonema</taxon>
    </lineage>
</organism>
<dbReference type="EMBL" id="UYRT01081120">
    <property type="protein sequence ID" value="VDN23940.1"/>
    <property type="molecule type" value="Genomic_DNA"/>
</dbReference>
<reference evidence="3" key="1">
    <citation type="submission" date="2016-06" db="UniProtKB">
        <authorList>
            <consortium name="WormBaseParasite"/>
        </authorList>
    </citation>
    <scope>IDENTIFICATION</scope>
</reference>
<evidence type="ECO:0000313" key="1">
    <source>
        <dbReference type="EMBL" id="VDN23940.1"/>
    </source>
</evidence>
<dbReference type="AlphaFoldDB" id="A0A183E019"/>
<gene>
    <name evidence="1" type="ORF">GPUH_LOCUS14309</name>
</gene>
<keyword evidence="2" id="KW-1185">Reference proteome</keyword>
<accession>A0A183E019</accession>
<dbReference type="Proteomes" id="UP000271098">
    <property type="component" value="Unassembled WGS sequence"/>
</dbReference>
<dbReference type="WBParaSite" id="GPUH_0001432901-mRNA-1">
    <property type="protein sequence ID" value="GPUH_0001432901-mRNA-1"/>
    <property type="gene ID" value="GPUH_0001432901"/>
</dbReference>
<reference evidence="1 2" key="2">
    <citation type="submission" date="2018-11" db="EMBL/GenBank/DDBJ databases">
        <authorList>
            <consortium name="Pathogen Informatics"/>
        </authorList>
    </citation>
    <scope>NUCLEOTIDE SEQUENCE [LARGE SCALE GENOMIC DNA]</scope>
</reference>
<protein>
    <submittedName>
        <fullName evidence="1 3">Uncharacterized protein</fullName>
    </submittedName>
</protein>
<evidence type="ECO:0000313" key="2">
    <source>
        <dbReference type="Proteomes" id="UP000271098"/>
    </source>
</evidence>
<evidence type="ECO:0000313" key="3">
    <source>
        <dbReference type="WBParaSite" id="GPUH_0001432901-mRNA-1"/>
    </source>
</evidence>
<sequence>MRFGTGGAAASYGRTIDDIFSAQEYRNWAGIDAGVRSHERQSRWSHTYGEKPGASVRSSSLPSRAILANANRFSLGHERGDLLDRLHVSPLMNRRVPLRAAGPGFDVDTPLNVTSLTGILVVQMFFYFVY</sequence>
<dbReference type="OrthoDB" id="120383at2759"/>
<proteinExistence type="predicted"/>